<gene>
    <name evidence="2" type="ORF">COLO4_28194</name>
</gene>
<evidence type="ECO:0000313" key="3">
    <source>
        <dbReference type="Proteomes" id="UP000187203"/>
    </source>
</evidence>
<dbReference type="AlphaFoldDB" id="A0A1R3HMJ0"/>
<dbReference type="Proteomes" id="UP000187203">
    <property type="component" value="Unassembled WGS sequence"/>
</dbReference>
<name>A0A1R3HMJ0_9ROSI</name>
<comment type="caution">
    <text evidence="2">The sequence shown here is derived from an EMBL/GenBank/DDBJ whole genome shotgun (WGS) entry which is preliminary data.</text>
</comment>
<evidence type="ECO:0000256" key="1">
    <source>
        <dbReference type="SAM" id="MobiDB-lite"/>
    </source>
</evidence>
<reference evidence="3" key="1">
    <citation type="submission" date="2013-09" db="EMBL/GenBank/DDBJ databases">
        <title>Corchorus olitorius genome sequencing.</title>
        <authorList>
            <person name="Alam M."/>
            <person name="Haque M.S."/>
            <person name="Islam M.S."/>
            <person name="Emdad E.M."/>
            <person name="Islam M.M."/>
            <person name="Ahmed B."/>
            <person name="Halim A."/>
            <person name="Hossen Q.M.M."/>
            <person name="Hossain M.Z."/>
            <person name="Ahmed R."/>
            <person name="Khan M.M."/>
            <person name="Islam R."/>
            <person name="Rashid M.M."/>
            <person name="Khan S.A."/>
            <person name="Rahman M.S."/>
            <person name="Alam M."/>
            <person name="Yahiya A.S."/>
            <person name="Khan M.S."/>
            <person name="Azam M.S."/>
            <person name="Haque T."/>
            <person name="Lashkar M.Z.H."/>
            <person name="Akhand A.I."/>
            <person name="Morshed G."/>
            <person name="Roy S."/>
            <person name="Uddin K.S."/>
            <person name="Rabeya T."/>
            <person name="Hossain A.S."/>
            <person name="Chowdhury A."/>
            <person name="Snigdha A.R."/>
            <person name="Mortoza M.S."/>
            <person name="Matin S.A."/>
            <person name="Hoque S.M.E."/>
            <person name="Islam M.K."/>
            <person name="Roy D.K."/>
            <person name="Haider R."/>
            <person name="Moosa M.M."/>
            <person name="Elias S.M."/>
            <person name="Hasan A.M."/>
            <person name="Jahan S."/>
            <person name="Shafiuddin M."/>
            <person name="Mahmood N."/>
            <person name="Shommy N.S."/>
        </authorList>
    </citation>
    <scope>NUCLEOTIDE SEQUENCE [LARGE SCALE GENOMIC DNA]</scope>
    <source>
        <strain evidence="3">cv. O-4</strain>
    </source>
</reference>
<feature type="region of interest" description="Disordered" evidence="1">
    <location>
        <begin position="53"/>
        <end position="79"/>
    </location>
</feature>
<keyword evidence="3" id="KW-1185">Reference proteome</keyword>
<sequence length="79" mass="8727">MALFRTKVAFTAWTIWKGRCESVFQHKAVNPSQIVKRSQYAVWNFIKITTKFSGTSKANPQPKKASEVGYESGCGSGPG</sequence>
<proteinExistence type="predicted"/>
<accession>A0A1R3HMJ0</accession>
<dbReference type="EMBL" id="AWUE01019773">
    <property type="protein sequence ID" value="OMO71534.1"/>
    <property type="molecule type" value="Genomic_DNA"/>
</dbReference>
<protein>
    <submittedName>
        <fullName evidence="2">Uncharacterized protein</fullName>
    </submittedName>
</protein>
<organism evidence="2 3">
    <name type="scientific">Corchorus olitorius</name>
    <dbReference type="NCBI Taxonomy" id="93759"/>
    <lineage>
        <taxon>Eukaryota</taxon>
        <taxon>Viridiplantae</taxon>
        <taxon>Streptophyta</taxon>
        <taxon>Embryophyta</taxon>
        <taxon>Tracheophyta</taxon>
        <taxon>Spermatophyta</taxon>
        <taxon>Magnoliopsida</taxon>
        <taxon>eudicotyledons</taxon>
        <taxon>Gunneridae</taxon>
        <taxon>Pentapetalae</taxon>
        <taxon>rosids</taxon>
        <taxon>malvids</taxon>
        <taxon>Malvales</taxon>
        <taxon>Malvaceae</taxon>
        <taxon>Grewioideae</taxon>
        <taxon>Apeibeae</taxon>
        <taxon>Corchorus</taxon>
    </lineage>
</organism>
<evidence type="ECO:0000313" key="2">
    <source>
        <dbReference type="EMBL" id="OMO71534.1"/>
    </source>
</evidence>